<dbReference type="AlphaFoldDB" id="A0A8A0RMD6"/>
<dbReference type="EMBL" id="CP059066">
    <property type="protein sequence ID" value="QSQ09052.1"/>
    <property type="molecule type" value="Genomic_DNA"/>
</dbReference>
<proteinExistence type="predicted"/>
<protein>
    <submittedName>
        <fullName evidence="1">Protein FdrA</fullName>
    </submittedName>
</protein>
<dbReference type="RefSeq" id="WP_206709243.1">
    <property type="nucleotide sequence ID" value="NZ_CP059066.1"/>
</dbReference>
<evidence type="ECO:0000313" key="2">
    <source>
        <dbReference type="Proteomes" id="UP000662904"/>
    </source>
</evidence>
<sequence>MDKINELFNRELKVINMGLESFADELKQQGVEVVHVNWKPPAGGNARLAAILNKLK</sequence>
<name>A0A8A0RMD6_9FIRM</name>
<reference evidence="1" key="1">
    <citation type="submission" date="2020-07" db="EMBL/GenBank/DDBJ databases">
        <title>Koleobacter methoxysyntrophicus gen. nov., sp. nov., a novel anaerobic bacterium isolated from deep subsurface oil field and proposal of Koleobacterales ord. nov. in the phylum Firmicutes.</title>
        <authorList>
            <person name="Sakamoto S."/>
            <person name="Tamaki H."/>
        </authorList>
    </citation>
    <scope>NUCLEOTIDE SEQUENCE</scope>
    <source>
        <strain evidence="1">NRmbB1</strain>
    </source>
</reference>
<dbReference type="KEGG" id="kme:H0A61_01409"/>
<dbReference type="Proteomes" id="UP000662904">
    <property type="component" value="Chromosome"/>
</dbReference>
<gene>
    <name evidence="1" type="primary">fdrA_2</name>
    <name evidence="1" type="ORF">H0A61_01409</name>
</gene>
<organism evidence="1 2">
    <name type="scientific">Koleobacter methoxysyntrophicus</name>
    <dbReference type="NCBI Taxonomy" id="2751313"/>
    <lineage>
        <taxon>Bacteria</taxon>
        <taxon>Bacillati</taxon>
        <taxon>Bacillota</taxon>
        <taxon>Clostridia</taxon>
        <taxon>Koleobacterales</taxon>
        <taxon>Koleobacteraceae</taxon>
        <taxon>Koleobacter</taxon>
    </lineage>
</organism>
<dbReference type="Gene3D" id="3.40.50.720">
    <property type="entry name" value="NAD(P)-binding Rossmann-like Domain"/>
    <property type="match status" value="1"/>
</dbReference>
<evidence type="ECO:0000313" key="1">
    <source>
        <dbReference type="EMBL" id="QSQ09052.1"/>
    </source>
</evidence>
<accession>A0A8A0RMD6</accession>
<keyword evidence="2" id="KW-1185">Reference proteome</keyword>